<dbReference type="InterPro" id="IPR021889">
    <property type="entry name" value="DUF3500"/>
</dbReference>
<dbReference type="PANTHER" id="PTHR37489:SF1">
    <property type="entry name" value="DUF3500 DOMAIN-CONTAINING PROTEIN"/>
    <property type="match status" value="1"/>
</dbReference>
<keyword evidence="2" id="KW-1185">Reference proteome</keyword>
<evidence type="ECO:0000313" key="1">
    <source>
        <dbReference type="EMBL" id="MCT7660733.1"/>
    </source>
</evidence>
<reference evidence="2" key="1">
    <citation type="submission" date="2023-07" db="EMBL/GenBank/DDBJ databases">
        <authorList>
            <person name="Deng Y."/>
            <person name="Zhang Y.-Q."/>
        </authorList>
    </citation>
    <scope>NUCLEOTIDE SEQUENCE [LARGE SCALE GENOMIC DNA]</scope>
    <source>
        <strain evidence="2">CPCC 205710</strain>
    </source>
</reference>
<gene>
    <name evidence="1" type="ORF">N4S67_20225</name>
</gene>
<sequence>MNQPESPPDSTAIRRRFHDFSPRERGLIPLRNGLLDVTGDLRALGELLGDHPMPPVLENAEEPWQGITADGDVVPGLYILENNGFDCSPAAAAASALLNGLPRNIRSRANLPLDSASWRTWSNAFPTWEPPGVCLQHVEEKTREAAMRLLETSLSHSGFRTARDVMRLNRTLGELVDDYADTLTEWMYFLTIFGKPHTSDPWGWQISGHHLDINCVFVHGQMVLTPTFMGAEPWFAESGLYAGTETLTAERAGGFAFFSGLSSSQRAEATLHSSTLARDLPHELSGLVEGRHLAGAGHDNRLMPYSGLAAKDLSAAQLSRLRGAIEPYLDRLPDGPRAAKLAEVDRWMDETWFSWIGGDDPDGAFYYKIHSPVILIEYDNHGGIFFDNDEAEPFHTHTIVRTPNGNDYGKDLLRQHYALHHQPGSGP</sequence>
<organism evidence="1 2">
    <name type="scientific">Mycobacterium deserti</name>
    <dbReference type="NCBI Taxonomy" id="2978347"/>
    <lineage>
        <taxon>Bacteria</taxon>
        <taxon>Bacillati</taxon>
        <taxon>Actinomycetota</taxon>
        <taxon>Actinomycetes</taxon>
        <taxon>Mycobacteriales</taxon>
        <taxon>Mycobacteriaceae</taxon>
        <taxon>Mycobacterium</taxon>
    </lineage>
</organism>
<proteinExistence type="predicted"/>
<dbReference type="RefSeq" id="WP_260994811.1">
    <property type="nucleotide sequence ID" value="NZ_JAODWD010000005.1"/>
</dbReference>
<accession>A0ABT2MEN8</accession>
<dbReference type="Pfam" id="PF12006">
    <property type="entry name" value="DUF3500"/>
    <property type="match status" value="1"/>
</dbReference>
<name>A0ABT2MEN8_9MYCO</name>
<dbReference type="EMBL" id="JAODWD010000005">
    <property type="protein sequence ID" value="MCT7660733.1"/>
    <property type="molecule type" value="Genomic_DNA"/>
</dbReference>
<dbReference type="PANTHER" id="PTHR37489">
    <property type="entry name" value="DUF3500 DOMAIN-CONTAINING PROTEIN"/>
    <property type="match status" value="1"/>
</dbReference>
<protein>
    <submittedName>
        <fullName evidence="1">DUF3500 domain-containing protein</fullName>
    </submittedName>
</protein>
<evidence type="ECO:0000313" key="2">
    <source>
        <dbReference type="Proteomes" id="UP001206639"/>
    </source>
</evidence>
<comment type="caution">
    <text evidence="1">The sequence shown here is derived from an EMBL/GenBank/DDBJ whole genome shotgun (WGS) entry which is preliminary data.</text>
</comment>
<dbReference type="Proteomes" id="UP001206639">
    <property type="component" value="Unassembled WGS sequence"/>
</dbReference>